<evidence type="ECO:0000256" key="1">
    <source>
        <dbReference type="SAM" id="MobiDB-lite"/>
    </source>
</evidence>
<dbReference type="Proteomes" id="UP000314294">
    <property type="component" value="Unassembled WGS sequence"/>
</dbReference>
<evidence type="ECO:0000313" key="3">
    <source>
        <dbReference type="Proteomes" id="UP000314294"/>
    </source>
</evidence>
<proteinExistence type="predicted"/>
<organism evidence="2 3">
    <name type="scientific">Liparis tanakae</name>
    <name type="common">Tanaka's snailfish</name>
    <dbReference type="NCBI Taxonomy" id="230148"/>
    <lineage>
        <taxon>Eukaryota</taxon>
        <taxon>Metazoa</taxon>
        <taxon>Chordata</taxon>
        <taxon>Craniata</taxon>
        <taxon>Vertebrata</taxon>
        <taxon>Euteleostomi</taxon>
        <taxon>Actinopterygii</taxon>
        <taxon>Neopterygii</taxon>
        <taxon>Teleostei</taxon>
        <taxon>Neoteleostei</taxon>
        <taxon>Acanthomorphata</taxon>
        <taxon>Eupercaria</taxon>
        <taxon>Perciformes</taxon>
        <taxon>Cottioidei</taxon>
        <taxon>Cottales</taxon>
        <taxon>Liparidae</taxon>
        <taxon>Liparis</taxon>
    </lineage>
</organism>
<reference evidence="2 3" key="1">
    <citation type="submission" date="2019-03" db="EMBL/GenBank/DDBJ databases">
        <title>First draft genome of Liparis tanakae, snailfish: a comprehensive survey of snailfish specific genes.</title>
        <authorList>
            <person name="Kim W."/>
            <person name="Song I."/>
            <person name="Jeong J.-H."/>
            <person name="Kim D."/>
            <person name="Kim S."/>
            <person name="Ryu S."/>
            <person name="Song J.Y."/>
            <person name="Lee S.K."/>
        </authorList>
    </citation>
    <scope>NUCLEOTIDE SEQUENCE [LARGE SCALE GENOMIC DNA]</scope>
    <source>
        <tissue evidence="2">Muscle</tissue>
    </source>
</reference>
<dbReference type="AlphaFoldDB" id="A0A4Z2ITK0"/>
<keyword evidence="3" id="KW-1185">Reference proteome</keyword>
<feature type="region of interest" description="Disordered" evidence="1">
    <location>
        <begin position="106"/>
        <end position="139"/>
    </location>
</feature>
<sequence length="283" mass="31920">MLADFSLCLLSSTETLGRVLRQELEEEEGKNGDGLPRETLGVEHALLHDGLEQLLLVNTVKRWLGGKERKGKRAQPHFIQQYSIGPPVYRFIIGLVRHNLKRVERKGEEMKGKHGSGEIRKQKEDGRGEGWLRGTHEESPGVSLAHDVSAGVVYLRGDVVGGATEGARGVLLQHALPAHPKVRYLDVALAVKQHIIQLQIPEKEEPQRDESCRWITSLEQSLVTKDMIHRCRTMSDEQPTSLPVDDALAVEEEEADRYLRCIKPAGREEKEEPHCRLLYLSEK</sequence>
<comment type="caution">
    <text evidence="2">The sequence shown here is derived from an EMBL/GenBank/DDBJ whole genome shotgun (WGS) entry which is preliminary data.</text>
</comment>
<evidence type="ECO:0000313" key="2">
    <source>
        <dbReference type="EMBL" id="TNN81077.1"/>
    </source>
</evidence>
<protein>
    <submittedName>
        <fullName evidence="2">Uncharacterized protein</fullName>
    </submittedName>
</protein>
<name>A0A4Z2ITK0_9TELE</name>
<accession>A0A4Z2ITK0</accession>
<dbReference type="EMBL" id="SRLO01000049">
    <property type="protein sequence ID" value="TNN81077.1"/>
    <property type="molecule type" value="Genomic_DNA"/>
</dbReference>
<gene>
    <name evidence="2" type="ORF">EYF80_008733</name>
</gene>